<feature type="non-terminal residue" evidence="1">
    <location>
        <position position="75"/>
    </location>
</feature>
<protein>
    <submittedName>
        <fullName evidence="1">Uncharacterized protein</fullName>
    </submittedName>
</protein>
<evidence type="ECO:0000313" key="2">
    <source>
        <dbReference type="Proteomes" id="UP000324800"/>
    </source>
</evidence>
<gene>
    <name evidence="1" type="ORF">EZS28_056562</name>
</gene>
<sequence>MAVLSDHVNRDQLFVSNWEDGLDKCFVPQACYMLFRNDMIPRFFQLWETIWKDWLHPSPFSKHPDPSPLFAGSAF</sequence>
<proteinExistence type="predicted"/>
<reference evidence="1 2" key="1">
    <citation type="submission" date="2019-03" db="EMBL/GenBank/DDBJ databases">
        <title>Single cell metagenomics reveals metabolic interactions within the superorganism composed of flagellate Streblomastix strix and complex community of Bacteroidetes bacteria on its surface.</title>
        <authorList>
            <person name="Treitli S.C."/>
            <person name="Kolisko M."/>
            <person name="Husnik F."/>
            <person name="Keeling P."/>
            <person name="Hampl V."/>
        </authorList>
    </citation>
    <scope>NUCLEOTIDE SEQUENCE [LARGE SCALE GENOMIC DNA]</scope>
    <source>
        <strain evidence="1">ST1C</strain>
    </source>
</reference>
<dbReference type="AlphaFoldDB" id="A0A5J4PKU7"/>
<dbReference type="OrthoDB" id="6359816at2759"/>
<name>A0A5J4PKU7_9EUKA</name>
<accession>A0A5J4PKU7</accession>
<dbReference type="Proteomes" id="UP000324800">
    <property type="component" value="Unassembled WGS sequence"/>
</dbReference>
<comment type="caution">
    <text evidence="1">The sequence shown here is derived from an EMBL/GenBank/DDBJ whole genome shotgun (WGS) entry which is preliminary data.</text>
</comment>
<evidence type="ECO:0000313" key="1">
    <source>
        <dbReference type="EMBL" id="KAA6309194.1"/>
    </source>
</evidence>
<dbReference type="EMBL" id="SNRW01050420">
    <property type="protein sequence ID" value="KAA6309194.1"/>
    <property type="molecule type" value="Genomic_DNA"/>
</dbReference>
<organism evidence="1 2">
    <name type="scientific">Streblomastix strix</name>
    <dbReference type="NCBI Taxonomy" id="222440"/>
    <lineage>
        <taxon>Eukaryota</taxon>
        <taxon>Metamonada</taxon>
        <taxon>Preaxostyla</taxon>
        <taxon>Oxymonadida</taxon>
        <taxon>Streblomastigidae</taxon>
        <taxon>Streblomastix</taxon>
    </lineage>
</organism>